<organism evidence="8 9">
    <name type="scientific">Endocarpon pusillum</name>
    <dbReference type="NCBI Taxonomy" id="364733"/>
    <lineage>
        <taxon>Eukaryota</taxon>
        <taxon>Fungi</taxon>
        <taxon>Dikarya</taxon>
        <taxon>Ascomycota</taxon>
        <taxon>Pezizomycotina</taxon>
        <taxon>Eurotiomycetes</taxon>
        <taxon>Chaetothyriomycetidae</taxon>
        <taxon>Verrucariales</taxon>
        <taxon>Verrucariaceae</taxon>
        <taxon>Endocarpon</taxon>
    </lineage>
</organism>
<protein>
    <recommendedName>
        <fullName evidence="10">Cytochrome P450</fullName>
    </recommendedName>
</protein>
<keyword evidence="7" id="KW-0732">Signal</keyword>
<dbReference type="GO" id="GO:0006629">
    <property type="term" value="P:lipid metabolic process"/>
    <property type="evidence" value="ECO:0007669"/>
    <property type="project" value="UniProtKB-ARBA"/>
</dbReference>
<proteinExistence type="inferred from homology"/>
<keyword evidence="9" id="KW-1185">Reference proteome</keyword>
<comment type="caution">
    <text evidence="8">The sequence shown here is derived from an EMBL/GenBank/DDBJ whole genome shotgun (WGS) entry which is preliminary data.</text>
</comment>
<dbReference type="GO" id="GO:0020037">
    <property type="term" value="F:heme binding"/>
    <property type="evidence" value="ECO:0007669"/>
    <property type="project" value="InterPro"/>
</dbReference>
<dbReference type="Gene3D" id="1.10.630.10">
    <property type="entry name" value="Cytochrome P450"/>
    <property type="match status" value="1"/>
</dbReference>
<evidence type="ECO:0000256" key="1">
    <source>
        <dbReference type="ARBA" id="ARBA00010617"/>
    </source>
</evidence>
<dbReference type="GO" id="GO:0005506">
    <property type="term" value="F:iron ion binding"/>
    <property type="evidence" value="ECO:0007669"/>
    <property type="project" value="InterPro"/>
</dbReference>
<keyword evidence="6" id="KW-0503">Monooxygenase</keyword>
<sequence>MLWPIFVSLIAILGAAAYQRIRKSTIHRHGGDKLCYGPGTLPVLGNALKFLQPRHLLFDWFVHCQRKYGKETFGISIPTLPSGVVINDPAILEYVLRNESTITKGEFFRRRSWDLFGHGIINSDGELWKTQRKAGLKFFTGANLDTLIEDVLPNAYMEIRAVLLEAAGSGQSLDLEATLLDLTTAVVGRMAYDMSISASSPFSRAFDYASDQTGRRFQNPLYLITELFVGSKFRSSLAEVKKFGREIVWNAKVNRDERKPEASFSGFGSLVNSLMDAFDDDPNLTADAALNFLSAGRDTTAQSLTWTFYSLMRHPSALAILRKEADSTFAQSPPDHKSDKEEHSDTLIKLSVANLQPTNLPHAMSIFNESLRLYPPVPFEIKQCQVDTMLPDGTFLPKGSIIIWCIWAMNRSPSAWGDDADSFRPERWLTNPATSKDGHDETAKLITKSAFEFPVFNGGPRSCLGKKMAELMACWVLVQMWSEFDFEEITGTQGAEKERRSKNSLTLPMEGGLPCYVRLRAREREEEK</sequence>
<keyword evidence="5 6" id="KW-0349">Heme</keyword>
<feature type="chain" id="PRO_5034215256" description="Cytochrome P450" evidence="7">
    <location>
        <begin position="18"/>
        <end position="528"/>
    </location>
</feature>
<evidence type="ECO:0000313" key="9">
    <source>
        <dbReference type="Proteomes" id="UP000606974"/>
    </source>
</evidence>
<evidence type="ECO:0000256" key="3">
    <source>
        <dbReference type="ARBA" id="ARBA00023002"/>
    </source>
</evidence>
<evidence type="ECO:0000256" key="7">
    <source>
        <dbReference type="SAM" id="SignalP"/>
    </source>
</evidence>
<reference evidence="8" key="1">
    <citation type="submission" date="2020-02" db="EMBL/GenBank/DDBJ databases">
        <authorList>
            <person name="Palmer J.M."/>
        </authorList>
    </citation>
    <scope>NUCLEOTIDE SEQUENCE</scope>
    <source>
        <strain evidence="8">EPUS1.4</strain>
        <tissue evidence="8">Thallus</tissue>
    </source>
</reference>
<dbReference type="InterPro" id="IPR036396">
    <property type="entry name" value="Cyt_P450_sf"/>
</dbReference>
<evidence type="ECO:0000256" key="5">
    <source>
        <dbReference type="PIRSR" id="PIRSR602401-1"/>
    </source>
</evidence>
<evidence type="ECO:0000256" key="4">
    <source>
        <dbReference type="ARBA" id="ARBA00023004"/>
    </source>
</evidence>
<evidence type="ECO:0000256" key="2">
    <source>
        <dbReference type="ARBA" id="ARBA00022723"/>
    </source>
</evidence>
<dbReference type="PRINTS" id="PR00385">
    <property type="entry name" value="P450"/>
</dbReference>
<keyword evidence="4 5" id="KW-0408">Iron</keyword>
<name>A0A8H7ABB7_9EURO</name>
<dbReference type="InterPro" id="IPR017972">
    <property type="entry name" value="Cyt_P450_CS"/>
</dbReference>
<dbReference type="InterPro" id="IPR002401">
    <property type="entry name" value="Cyt_P450_E_grp-I"/>
</dbReference>
<evidence type="ECO:0008006" key="10">
    <source>
        <dbReference type="Google" id="ProtNLM"/>
    </source>
</evidence>
<comment type="similarity">
    <text evidence="1 6">Belongs to the cytochrome P450 family.</text>
</comment>
<dbReference type="GO" id="GO:0004497">
    <property type="term" value="F:monooxygenase activity"/>
    <property type="evidence" value="ECO:0007669"/>
    <property type="project" value="UniProtKB-KW"/>
</dbReference>
<feature type="binding site" description="axial binding residue" evidence="5">
    <location>
        <position position="463"/>
    </location>
    <ligand>
        <name>heme</name>
        <dbReference type="ChEBI" id="CHEBI:30413"/>
    </ligand>
    <ligandPart>
        <name>Fe</name>
        <dbReference type="ChEBI" id="CHEBI:18248"/>
    </ligandPart>
</feature>
<keyword evidence="2 5" id="KW-0479">Metal-binding</keyword>
<dbReference type="PROSITE" id="PS00086">
    <property type="entry name" value="CYTOCHROME_P450"/>
    <property type="match status" value="1"/>
</dbReference>
<gene>
    <name evidence="8" type="ORF">GJ744_002901</name>
</gene>
<dbReference type="EMBL" id="JAACFV010000152">
    <property type="protein sequence ID" value="KAF7504022.1"/>
    <property type="molecule type" value="Genomic_DNA"/>
</dbReference>
<dbReference type="InterPro" id="IPR001128">
    <property type="entry name" value="Cyt_P450"/>
</dbReference>
<dbReference type="SUPFAM" id="SSF48264">
    <property type="entry name" value="Cytochrome P450"/>
    <property type="match status" value="1"/>
</dbReference>
<comment type="cofactor">
    <cofactor evidence="5">
        <name>heme</name>
        <dbReference type="ChEBI" id="CHEBI:30413"/>
    </cofactor>
</comment>
<evidence type="ECO:0000313" key="8">
    <source>
        <dbReference type="EMBL" id="KAF7504022.1"/>
    </source>
</evidence>
<dbReference type="OrthoDB" id="10029320at2759"/>
<evidence type="ECO:0000256" key="6">
    <source>
        <dbReference type="RuleBase" id="RU000461"/>
    </source>
</evidence>
<dbReference type="Pfam" id="PF00067">
    <property type="entry name" value="p450"/>
    <property type="match status" value="1"/>
</dbReference>
<keyword evidence="3 6" id="KW-0560">Oxidoreductase</keyword>
<accession>A0A8H7ABB7</accession>
<dbReference type="GO" id="GO:0016705">
    <property type="term" value="F:oxidoreductase activity, acting on paired donors, with incorporation or reduction of molecular oxygen"/>
    <property type="evidence" value="ECO:0007669"/>
    <property type="project" value="InterPro"/>
</dbReference>
<dbReference type="Proteomes" id="UP000606974">
    <property type="component" value="Unassembled WGS sequence"/>
</dbReference>
<dbReference type="PANTHER" id="PTHR24296">
    <property type="entry name" value="CYTOCHROME P450"/>
    <property type="match status" value="1"/>
</dbReference>
<dbReference type="PRINTS" id="PR00463">
    <property type="entry name" value="EP450I"/>
</dbReference>
<feature type="signal peptide" evidence="7">
    <location>
        <begin position="1"/>
        <end position="17"/>
    </location>
</feature>
<dbReference type="AlphaFoldDB" id="A0A8H7ABB7"/>